<keyword evidence="9" id="KW-0460">Magnesium</keyword>
<dbReference type="Pfam" id="PF03484">
    <property type="entry name" value="B5"/>
    <property type="match status" value="1"/>
</dbReference>
<keyword evidence="7" id="KW-0547">Nucleotide-binding</keyword>
<comment type="similarity">
    <text evidence="2">Belongs to the phenylalanyl-tRNA synthetase beta subunit family. Type 1 subfamily.</text>
</comment>
<evidence type="ECO:0000256" key="5">
    <source>
        <dbReference type="ARBA" id="ARBA00022598"/>
    </source>
</evidence>
<dbReference type="SMART" id="SM00896">
    <property type="entry name" value="FDX-ACB"/>
    <property type="match status" value="1"/>
</dbReference>
<comment type="caution">
    <text evidence="16">The sequence shown here is derived from an EMBL/GenBank/DDBJ whole genome shotgun (WGS) entry which is preliminary data.</text>
</comment>
<name>A0ABN3NM29_9ACTN</name>
<proteinExistence type="inferred from homology"/>
<evidence type="ECO:0000256" key="3">
    <source>
        <dbReference type="ARBA" id="ARBA00011209"/>
    </source>
</evidence>
<dbReference type="InterPro" id="IPR036690">
    <property type="entry name" value="Fdx_antiC-bd_sf"/>
</dbReference>
<evidence type="ECO:0000256" key="12">
    <source>
        <dbReference type="ARBA" id="ARBA00033189"/>
    </source>
</evidence>
<dbReference type="Gene3D" id="2.40.50.140">
    <property type="entry name" value="Nucleic acid-binding proteins"/>
    <property type="match status" value="1"/>
</dbReference>
<dbReference type="Pfam" id="PF17759">
    <property type="entry name" value="tRNA_synthFbeta"/>
    <property type="match status" value="1"/>
</dbReference>
<feature type="domain" description="B5" evidence="15">
    <location>
        <begin position="409"/>
        <end position="487"/>
    </location>
</feature>
<dbReference type="EMBL" id="BAAARY010000008">
    <property type="protein sequence ID" value="GAA2522539.1"/>
    <property type="molecule type" value="Genomic_DNA"/>
</dbReference>
<accession>A0ABN3NM29</accession>
<dbReference type="Gene3D" id="3.50.40.10">
    <property type="entry name" value="Phenylalanyl-trna Synthetase, Chain B, domain 3"/>
    <property type="match status" value="1"/>
</dbReference>
<dbReference type="RefSeq" id="WP_344171703.1">
    <property type="nucleotide sequence ID" value="NZ_BAAARY010000008.1"/>
</dbReference>
<dbReference type="InterPro" id="IPR005121">
    <property type="entry name" value="Fdx_antiC-bd"/>
</dbReference>
<evidence type="ECO:0000313" key="16">
    <source>
        <dbReference type="EMBL" id="GAA2522539.1"/>
    </source>
</evidence>
<dbReference type="InterPro" id="IPR005147">
    <property type="entry name" value="tRNA_synthase_B5-dom"/>
</dbReference>
<dbReference type="InterPro" id="IPR041616">
    <property type="entry name" value="PheRS_beta_core"/>
</dbReference>
<dbReference type="Pfam" id="PF03147">
    <property type="entry name" value="FDX-ACB"/>
    <property type="match status" value="1"/>
</dbReference>
<evidence type="ECO:0000256" key="10">
    <source>
        <dbReference type="ARBA" id="ARBA00022917"/>
    </source>
</evidence>
<evidence type="ECO:0000313" key="17">
    <source>
        <dbReference type="Proteomes" id="UP001499978"/>
    </source>
</evidence>
<keyword evidence="11" id="KW-0030">Aminoacyl-tRNA synthetase</keyword>
<dbReference type="GO" id="GO:0016874">
    <property type="term" value="F:ligase activity"/>
    <property type="evidence" value="ECO:0007669"/>
    <property type="project" value="UniProtKB-KW"/>
</dbReference>
<dbReference type="PROSITE" id="PS51483">
    <property type="entry name" value="B5"/>
    <property type="match status" value="1"/>
</dbReference>
<organism evidence="16 17">
    <name type="scientific">Pilimelia columellifera subsp. columellifera</name>
    <dbReference type="NCBI Taxonomy" id="706583"/>
    <lineage>
        <taxon>Bacteria</taxon>
        <taxon>Bacillati</taxon>
        <taxon>Actinomycetota</taxon>
        <taxon>Actinomycetes</taxon>
        <taxon>Micromonosporales</taxon>
        <taxon>Micromonosporaceae</taxon>
        <taxon>Pilimelia</taxon>
    </lineage>
</organism>
<evidence type="ECO:0000256" key="13">
    <source>
        <dbReference type="ARBA" id="ARBA00049255"/>
    </source>
</evidence>
<evidence type="ECO:0000259" key="15">
    <source>
        <dbReference type="PROSITE" id="PS51483"/>
    </source>
</evidence>
<keyword evidence="6" id="KW-0479">Metal-binding</keyword>
<comment type="catalytic activity">
    <reaction evidence="13">
        <text>tRNA(Phe) + L-phenylalanine + ATP = L-phenylalanyl-tRNA(Phe) + AMP + diphosphate + H(+)</text>
        <dbReference type="Rhea" id="RHEA:19413"/>
        <dbReference type="Rhea" id="RHEA-COMP:9668"/>
        <dbReference type="Rhea" id="RHEA-COMP:9699"/>
        <dbReference type="ChEBI" id="CHEBI:15378"/>
        <dbReference type="ChEBI" id="CHEBI:30616"/>
        <dbReference type="ChEBI" id="CHEBI:33019"/>
        <dbReference type="ChEBI" id="CHEBI:58095"/>
        <dbReference type="ChEBI" id="CHEBI:78442"/>
        <dbReference type="ChEBI" id="CHEBI:78531"/>
        <dbReference type="ChEBI" id="CHEBI:456215"/>
        <dbReference type="EC" id="6.1.1.20"/>
    </reaction>
</comment>
<evidence type="ECO:0000256" key="1">
    <source>
        <dbReference type="ARBA" id="ARBA00001946"/>
    </source>
</evidence>
<dbReference type="Pfam" id="PF03483">
    <property type="entry name" value="B3_4"/>
    <property type="match status" value="1"/>
</dbReference>
<keyword evidence="5 16" id="KW-0436">Ligase</keyword>
<comment type="subunit">
    <text evidence="3">Tetramer of two alpha and two beta subunits.</text>
</comment>
<sequence length="805" mass="85448">MKLSLDWVRDYIDLPTDLDITTIAHDITLKTVEVEGWTNPAHQLTNIVVAHIADVTQLGDNGVRLTCDIGQPQPITVASRVTDLTPGRILGLALPGARLTPRGGDAVREVAVAQVMGIDSYGVLISPADVGLAGLFPGGDTALLDAVDLNVPAGTPLASAVGYDDWVLEIDNKSLTNRPDLWGHYGMARELAAIYHLPLKPLPAAALPAPVEGLIGQLDAQLCRRFVAVSFDLPEHGPAPLWVRSRLARIGENPRSLCVDLTNYVMHTVGQPAHVYDRDQITVPLSASVTNTATKVDLLAGHSRELEAGTPVITDTAGPVGVAGIIGGADSSVTDSTRHFVLETASFHPQPIRRASQHLGIRTEASARFEKNLDTQRVDAAVGLFLHLLGDLAPNTQLLGSQDSANTATQPAVVDTDLGFLTTRIGETLTGSDVTATLTTLGFDVTSTNGGRLQITAPTWRSTGDISGPHDIIEEVARIRGYDTIPTAGLTVPLRPARQLNARPLERVLREQLAAAGLHEVVTYPWTIDAFLAATGHTKDTTVRIDGAPAPDRDSLRPALIPNLLEAAAANLRYTDTIAIYEAGTVFHAGADAPYRDRFEILPAHRLSLAAVLVGGDGPTLFRRAKGVLEHLRGHAHLTDLTFTTDGEPASWADASARLTITSSGQHIGTLGLLTSKARRAAGIAVSAAAFEIDAAALRAHSSRTNTFTPLPEFPDAEFDLSVVVADTVTWADIAGTTTAVGAPVNTVAYIGEFRGSWVPDAHRSLSLRITARADHTLAADEISATRQQVLDALAADHGARLREV</sequence>
<dbReference type="SMART" id="SM00874">
    <property type="entry name" value="B5"/>
    <property type="match status" value="1"/>
</dbReference>
<dbReference type="InterPro" id="IPR009061">
    <property type="entry name" value="DNA-bd_dom_put_sf"/>
</dbReference>
<keyword evidence="17" id="KW-1185">Reference proteome</keyword>
<evidence type="ECO:0000256" key="4">
    <source>
        <dbReference type="ARBA" id="ARBA00012814"/>
    </source>
</evidence>
<dbReference type="InterPro" id="IPR012340">
    <property type="entry name" value="NA-bd_OB-fold"/>
</dbReference>
<reference evidence="16 17" key="1">
    <citation type="journal article" date="2019" name="Int. J. Syst. Evol. Microbiol.">
        <title>The Global Catalogue of Microorganisms (GCM) 10K type strain sequencing project: providing services to taxonomists for standard genome sequencing and annotation.</title>
        <authorList>
            <consortium name="The Broad Institute Genomics Platform"/>
            <consortium name="The Broad Institute Genome Sequencing Center for Infectious Disease"/>
            <person name="Wu L."/>
            <person name="Ma J."/>
        </authorList>
    </citation>
    <scope>NUCLEOTIDE SEQUENCE [LARGE SCALE GENOMIC DNA]</scope>
    <source>
        <strain evidence="16 17">JCM 3367</strain>
    </source>
</reference>
<keyword evidence="10" id="KW-0648">Protein biosynthesis</keyword>
<dbReference type="PANTHER" id="PTHR10947">
    <property type="entry name" value="PHENYLALANYL-TRNA SYNTHETASE BETA CHAIN AND LEUCINE-RICH REPEAT-CONTAINING PROTEIN 47"/>
    <property type="match status" value="1"/>
</dbReference>
<dbReference type="Gene3D" id="3.30.930.10">
    <property type="entry name" value="Bira Bifunctional Protein, Domain 2"/>
    <property type="match status" value="1"/>
</dbReference>
<dbReference type="InterPro" id="IPR045060">
    <property type="entry name" value="Phe-tRNA-ligase_IIc_bsu"/>
</dbReference>
<dbReference type="SUPFAM" id="SSF56037">
    <property type="entry name" value="PheT/TilS domain"/>
    <property type="match status" value="1"/>
</dbReference>
<dbReference type="NCBIfam" id="TIGR00472">
    <property type="entry name" value="pheT_bact"/>
    <property type="match status" value="1"/>
</dbReference>
<evidence type="ECO:0000256" key="9">
    <source>
        <dbReference type="ARBA" id="ARBA00022842"/>
    </source>
</evidence>
<evidence type="ECO:0000256" key="11">
    <source>
        <dbReference type="ARBA" id="ARBA00023146"/>
    </source>
</evidence>
<gene>
    <name evidence="16" type="primary">pheT_1</name>
    <name evidence="16" type="ORF">GCM10010201_20770</name>
</gene>
<dbReference type="PROSITE" id="PS51447">
    <property type="entry name" value="FDX_ACB"/>
    <property type="match status" value="1"/>
</dbReference>
<dbReference type="SUPFAM" id="SSF54991">
    <property type="entry name" value="Anticodon-binding domain of PheRS"/>
    <property type="match status" value="1"/>
</dbReference>
<dbReference type="Gene3D" id="3.30.70.380">
    <property type="entry name" value="Ferrodoxin-fold anticodon-binding domain"/>
    <property type="match status" value="1"/>
</dbReference>
<dbReference type="InterPro" id="IPR005146">
    <property type="entry name" value="B3/B4_tRNA-bd"/>
</dbReference>
<dbReference type="InterPro" id="IPR004532">
    <property type="entry name" value="Phe-tRNA-ligase_IIc_bsu_bact"/>
</dbReference>
<dbReference type="SUPFAM" id="SSF55681">
    <property type="entry name" value="Class II aaRS and biotin synthetases"/>
    <property type="match status" value="1"/>
</dbReference>
<evidence type="ECO:0000256" key="8">
    <source>
        <dbReference type="ARBA" id="ARBA00022840"/>
    </source>
</evidence>
<evidence type="ECO:0000256" key="2">
    <source>
        <dbReference type="ARBA" id="ARBA00008653"/>
    </source>
</evidence>
<dbReference type="InterPro" id="IPR045864">
    <property type="entry name" value="aa-tRNA-synth_II/BPL/LPL"/>
</dbReference>
<feature type="domain" description="FDX-ACB" evidence="14">
    <location>
        <begin position="712"/>
        <end position="803"/>
    </location>
</feature>
<keyword evidence="8" id="KW-0067">ATP-binding</keyword>
<evidence type="ECO:0000259" key="14">
    <source>
        <dbReference type="PROSITE" id="PS51447"/>
    </source>
</evidence>
<comment type="cofactor">
    <cofactor evidence="1">
        <name>Mg(2+)</name>
        <dbReference type="ChEBI" id="CHEBI:18420"/>
    </cofactor>
</comment>
<dbReference type="SMART" id="SM00873">
    <property type="entry name" value="B3_4"/>
    <property type="match status" value="1"/>
</dbReference>
<evidence type="ECO:0000256" key="7">
    <source>
        <dbReference type="ARBA" id="ARBA00022741"/>
    </source>
</evidence>
<dbReference type="SUPFAM" id="SSF46955">
    <property type="entry name" value="Putative DNA-binding domain"/>
    <property type="match status" value="1"/>
</dbReference>
<dbReference type="EC" id="6.1.1.20" evidence="4"/>
<dbReference type="PANTHER" id="PTHR10947:SF0">
    <property type="entry name" value="PHENYLALANINE--TRNA LIGASE BETA SUBUNIT"/>
    <property type="match status" value="1"/>
</dbReference>
<protein>
    <recommendedName>
        <fullName evidence="4">phenylalanine--tRNA ligase</fullName>
        <ecNumber evidence="4">6.1.1.20</ecNumber>
    </recommendedName>
    <alternativeName>
        <fullName evidence="12">Phenylalanyl-tRNA synthetase beta subunit</fullName>
    </alternativeName>
</protein>
<dbReference type="Proteomes" id="UP001499978">
    <property type="component" value="Unassembled WGS sequence"/>
</dbReference>
<dbReference type="Gene3D" id="3.30.56.10">
    <property type="match status" value="2"/>
</dbReference>
<dbReference type="SUPFAM" id="SSF50249">
    <property type="entry name" value="Nucleic acid-binding proteins"/>
    <property type="match status" value="1"/>
</dbReference>
<evidence type="ECO:0000256" key="6">
    <source>
        <dbReference type="ARBA" id="ARBA00022723"/>
    </source>
</evidence>
<dbReference type="InterPro" id="IPR020825">
    <property type="entry name" value="Phe-tRNA_synthase-like_B3/B4"/>
</dbReference>